<feature type="compositionally biased region" description="Pro residues" evidence="1">
    <location>
        <begin position="88"/>
        <end position="102"/>
    </location>
</feature>
<evidence type="ECO:0000256" key="2">
    <source>
        <dbReference type="SAM" id="Phobius"/>
    </source>
</evidence>
<dbReference type="GO" id="GO:0043213">
    <property type="term" value="P:bacteriocin transport"/>
    <property type="evidence" value="ECO:0007669"/>
    <property type="project" value="InterPro"/>
</dbReference>
<dbReference type="Proteomes" id="UP000622638">
    <property type="component" value="Unassembled WGS sequence"/>
</dbReference>
<evidence type="ECO:0000256" key="1">
    <source>
        <dbReference type="SAM" id="MobiDB-lite"/>
    </source>
</evidence>
<comment type="caution">
    <text evidence="4">The sequence shown here is derived from an EMBL/GenBank/DDBJ whole genome shotgun (WGS) entry which is preliminary data.</text>
</comment>
<keyword evidence="2" id="KW-1133">Transmembrane helix</keyword>
<keyword evidence="6" id="KW-1185">Reference proteome</keyword>
<dbReference type="GO" id="GO:0016020">
    <property type="term" value="C:membrane"/>
    <property type="evidence" value="ECO:0007669"/>
    <property type="project" value="InterPro"/>
</dbReference>
<proteinExistence type="predicted"/>
<dbReference type="Gene3D" id="3.30.1150.10">
    <property type="match status" value="1"/>
</dbReference>
<keyword evidence="2" id="KW-0812">Transmembrane</keyword>
<feature type="compositionally biased region" description="Basic and acidic residues" evidence="1">
    <location>
        <begin position="112"/>
        <end position="187"/>
    </location>
</feature>
<dbReference type="AlphaFoldDB" id="A0A6I3T345"/>
<gene>
    <name evidence="4" type="primary">tolA</name>
    <name evidence="3" type="ORF">GCM10011572_48970</name>
    <name evidence="4" type="ORF">GM672_24710</name>
</gene>
<reference evidence="3" key="4">
    <citation type="submission" date="2024-05" db="EMBL/GenBank/DDBJ databases">
        <authorList>
            <person name="Sun Q."/>
            <person name="Zhou Y."/>
        </authorList>
    </citation>
    <scope>NUCLEOTIDE SEQUENCE</scope>
    <source>
        <strain evidence="3">CGMCC 1.15931</strain>
    </source>
</reference>
<dbReference type="GO" id="GO:0019534">
    <property type="term" value="F:toxin transmembrane transporter activity"/>
    <property type="evidence" value="ECO:0007669"/>
    <property type="project" value="InterPro"/>
</dbReference>
<feature type="compositionally biased region" description="Basic and acidic residues" evidence="1">
    <location>
        <begin position="200"/>
        <end position="212"/>
    </location>
</feature>
<feature type="compositionally biased region" description="Basic and acidic residues" evidence="1">
    <location>
        <begin position="77"/>
        <end position="87"/>
    </location>
</feature>
<name>A0A6I3T345_9BURK</name>
<evidence type="ECO:0000313" key="3">
    <source>
        <dbReference type="EMBL" id="GGC21705.1"/>
    </source>
</evidence>
<dbReference type="SUPFAM" id="SSF74653">
    <property type="entry name" value="TolA/TonB C-terminal domain"/>
    <property type="match status" value="1"/>
</dbReference>
<organism evidence="4 5">
    <name type="scientific">Pseudoduganella buxea</name>
    <dbReference type="NCBI Taxonomy" id="1949069"/>
    <lineage>
        <taxon>Bacteria</taxon>
        <taxon>Pseudomonadati</taxon>
        <taxon>Pseudomonadota</taxon>
        <taxon>Betaproteobacteria</taxon>
        <taxon>Burkholderiales</taxon>
        <taxon>Oxalobacteraceae</taxon>
        <taxon>Telluria group</taxon>
        <taxon>Pseudoduganella</taxon>
    </lineage>
</organism>
<evidence type="ECO:0000313" key="4">
    <source>
        <dbReference type="EMBL" id="MTV55933.1"/>
    </source>
</evidence>
<feature type="region of interest" description="Disordered" evidence="1">
    <location>
        <begin position="65"/>
        <end position="231"/>
    </location>
</feature>
<sequence>MTTPAATGGASSSGSPYRVPRRETGWRSFALAIGMHALLFVFLWGGINWQNSEPVAVEAEVWDLTTQQAAPPPPPEPESKPEPKPEPEPTPAPPPPPPPKVAPPEKVAPPKVDPEIALKKEREKEKLEKKRLAEEEAKKQKLEDERKEKLAEQKKLDEKKKRDEDEKERKLAEEKEEQKKKDDEKKKLAAQKKAAAESAAKLEKQRAEEMRRIMGSAAGSTGTAEKSTAPRMDSGYRAAIAAKIKGNISYAGSQDLPGNPSAEFQITQLPTGEIISVRRTKSSGIPAYDTAVENAIAKSSPLPKKKDGTVEREITAAFKLKDLP</sequence>
<feature type="transmembrane region" description="Helical" evidence="2">
    <location>
        <begin position="28"/>
        <end position="47"/>
    </location>
</feature>
<dbReference type="NCBIfam" id="TIGR02794">
    <property type="entry name" value="tolA_full"/>
    <property type="match status" value="1"/>
</dbReference>
<feature type="region of interest" description="Disordered" evidence="1">
    <location>
        <begin position="1"/>
        <end position="20"/>
    </location>
</feature>
<dbReference type="EMBL" id="WNKZ01000115">
    <property type="protein sequence ID" value="MTV55933.1"/>
    <property type="molecule type" value="Genomic_DNA"/>
</dbReference>
<dbReference type="InterPro" id="IPR014161">
    <property type="entry name" value="Tol-Pal_TolA"/>
</dbReference>
<reference evidence="4 5" key="3">
    <citation type="submission" date="2019-11" db="EMBL/GenBank/DDBJ databases">
        <title>Type strains purchased from KCTC, JCM and DSMZ.</title>
        <authorList>
            <person name="Lu H."/>
        </authorList>
    </citation>
    <scope>NUCLEOTIDE SEQUENCE [LARGE SCALE GENOMIC DNA]</scope>
    <source>
        <strain evidence="4 5">KCTC 52429</strain>
    </source>
</reference>
<evidence type="ECO:0000313" key="6">
    <source>
        <dbReference type="Proteomes" id="UP000622638"/>
    </source>
</evidence>
<dbReference type="Proteomes" id="UP000430634">
    <property type="component" value="Unassembled WGS sequence"/>
</dbReference>
<reference evidence="6" key="2">
    <citation type="journal article" date="2019" name="Int. J. Syst. Evol. Microbiol.">
        <title>The Global Catalogue of Microorganisms (GCM) 10K type strain sequencing project: providing services to taxonomists for standard genome sequencing and annotation.</title>
        <authorList>
            <consortium name="The Broad Institute Genomics Platform"/>
            <consortium name="The Broad Institute Genome Sequencing Center for Infectious Disease"/>
            <person name="Wu L."/>
            <person name="Ma J."/>
        </authorList>
    </citation>
    <scope>NUCLEOTIDE SEQUENCE [LARGE SCALE GENOMIC DNA]</scope>
    <source>
        <strain evidence="6">CGMCC 1.15931</strain>
    </source>
</reference>
<dbReference type="OrthoDB" id="5298892at2"/>
<keyword evidence="2" id="KW-0472">Membrane</keyword>
<dbReference type="EMBL" id="BMKG01000031">
    <property type="protein sequence ID" value="GGC21705.1"/>
    <property type="molecule type" value="Genomic_DNA"/>
</dbReference>
<dbReference type="RefSeq" id="WP_155473187.1">
    <property type="nucleotide sequence ID" value="NZ_BMKG01000031.1"/>
</dbReference>
<evidence type="ECO:0000313" key="5">
    <source>
        <dbReference type="Proteomes" id="UP000430634"/>
    </source>
</evidence>
<feature type="compositionally biased region" description="Low complexity" evidence="1">
    <location>
        <begin position="1"/>
        <end position="16"/>
    </location>
</feature>
<reference evidence="3" key="1">
    <citation type="journal article" date="2014" name="Int. J. Syst. Evol. Microbiol.">
        <title>Complete genome of a new Firmicutes species belonging to the dominant human colonic microbiota ('Ruminococcus bicirculans') reveals two chromosomes and a selective capacity to utilize plant glucans.</title>
        <authorList>
            <consortium name="NISC Comparative Sequencing Program"/>
            <person name="Wegmann U."/>
            <person name="Louis P."/>
            <person name="Goesmann A."/>
            <person name="Henrissat B."/>
            <person name="Duncan S.H."/>
            <person name="Flint H.J."/>
        </authorList>
    </citation>
    <scope>NUCLEOTIDE SEQUENCE</scope>
    <source>
        <strain evidence="3">CGMCC 1.15931</strain>
    </source>
</reference>
<dbReference type="Pfam" id="PF13103">
    <property type="entry name" value="TonB_2"/>
    <property type="match status" value="1"/>
</dbReference>
<protein>
    <submittedName>
        <fullName evidence="4">Cell envelope integrity protein TolA</fullName>
    </submittedName>
</protein>
<accession>A0A6I3T345</accession>